<dbReference type="EMBL" id="CP071793">
    <property type="protein sequence ID" value="QTD48138.1"/>
    <property type="molecule type" value="Genomic_DNA"/>
</dbReference>
<evidence type="ECO:0000313" key="7">
    <source>
        <dbReference type="Proteomes" id="UP000663929"/>
    </source>
</evidence>
<dbReference type="AlphaFoldDB" id="A0A8A4THB7"/>
<evidence type="ECO:0000259" key="5">
    <source>
        <dbReference type="Pfam" id="PF13649"/>
    </source>
</evidence>
<dbReference type="PANTHER" id="PTHR43861:SF2">
    <property type="entry name" value="CARBOXY-S-ADENOSYL-L-METHIONINE SYNTHASE"/>
    <property type="match status" value="1"/>
</dbReference>
<feature type="binding site" evidence="3 4">
    <location>
        <begin position="86"/>
        <end position="87"/>
    </location>
    <ligand>
        <name>S-adenosyl-L-methionine</name>
        <dbReference type="ChEBI" id="CHEBI:59789"/>
    </ligand>
</feature>
<dbReference type="EC" id="2.1.3.-" evidence="3"/>
<sequence>MKDELFKEPLSRATDFTFNRDVAAVFDDMVHRSIPFYGEVQNMIVDLVAHYYQDETLVYDLGCSTGVLIAKLAAALPGLKGIVGLDNSEPMIEKTRERLAGLPSKVPIDLVCEDLRDFEPKRASAVIMNYTLQFVRPLYREHVMRHIFEGLVPGGILILSEKVLEDSTDISRLFVDMYYQFKRRQGYSDMEISQKREQLENVLVPYKVSEQRELLQRCGFREVEIFFKWNNFASFVAIRSL</sequence>
<gene>
    <name evidence="3 6" type="primary">cmoA</name>
    <name evidence="6" type="ORF">J3U87_21340</name>
</gene>
<dbReference type="InterPro" id="IPR029063">
    <property type="entry name" value="SAM-dependent_MTases_sf"/>
</dbReference>
<proteinExistence type="inferred from homology"/>
<dbReference type="GO" id="GO:0002098">
    <property type="term" value="P:tRNA wobble uridine modification"/>
    <property type="evidence" value="ECO:0007669"/>
    <property type="project" value="InterPro"/>
</dbReference>
<comment type="similarity">
    <text evidence="3">Belongs to the class I-like SAM-binding methyltransferase superfamily. Cx-SAM synthase family.</text>
</comment>
<feature type="binding site" evidence="3 4">
    <location>
        <begin position="62"/>
        <end position="64"/>
    </location>
    <ligand>
        <name>S-adenosyl-L-methionine</name>
        <dbReference type="ChEBI" id="CHEBI:59789"/>
    </ligand>
</feature>
<feature type="binding site" evidence="3">
    <location>
        <position position="196"/>
    </location>
    <ligand>
        <name>S-adenosyl-L-methionine</name>
        <dbReference type="ChEBI" id="CHEBI:59789"/>
    </ligand>
</feature>
<evidence type="ECO:0000256" key="2">
    <source>
        <dbReference type="ARBA" id="ARBA00022691"/>
    </source>
</evidence>
<evidence type="ECO:0000313" key="6">
    <source>
        <dbReference type="EMBL" id="QTD48138.1"/>
    </source>
</evidence>
<keyword evidence="1 3" id="KW-0808">Transferase</keyword>
<dbReference type="HAMAP" id="MF_01589">
    <property type="entry name" value="Cx_SAM_synthase"/>
    <property type="match status" value="1"/>
</dbReference>
<protein>
    <recommendedName>
        <fullName evidence="3">Carboxy-S-adenosyl-L-methionine synthase</fullName>
        <shortName evidence="3">Cx-SAM synthase</shortName>
        <ecNumber evidence="3">2.1.3.-</ecNumber>
    </recommendedName>
</protein>
<organism evidence="6 7">
    <name type="scientific">Sulfidibacter corallicola</name>
    <dbReference type="NCBI Taxonomy" id="2818388"/>
    <lineage>
        <taxon>Bacteria</taxon>
        <taxon>Pseudomonadati</taxon>
        <taxon>Acidobacteriota</taxon>
        <taxon>Holophagae</taxon>
        <taxon>Acanthopleuribacterales</taxon>
        <taxon>Acanthopleuribacteraceae</taxon>
        <taxon>Sulfidibacter</taxon>
    </lineage>
</organism>
<evidence type="ECO:0000256" key="3">
    <source>
        <dbReference type="HAMAP-Rule" id="MF_01589"/>
    </source>
</evidence>
<dbReference type="GO" id="GO:0016743">
    <property type="term" value="F:carboxyl- or carbamoyltransferase activity"/>
    <property type="evidence" value="ECO:0007669"/>
    <property type="project" value="UniProtKB-UniRule"/>
</dbReference>
<dbReference type="KEGG" id="scor:J3U87_21340"/>
<keyword evidence="2 3" id="KW-0949">S-adenosyl-L-methionine</keyword>
<dbReference type="PIRSF" id="PIRSF006325">
    <property type="entry name" value="MeTrfase_bac"/>
    <property type="match status" value="1"/>
</dbReference>
<dbReference type="PANTHER" id="PTHR43861">
    <property type="entry name" value="TRANS-ACONITATE 2-METHYLTRANSFERASE-RELATED"/>
    <property type="match status" value="1"/>
</dbReference>
<accession>A0A8A4THB7</accession>
<dbReference type="SUPFAM" id="SSF53335">
    <property type="entry name" value="S-adenosyl-L-methionine-dependent methyltransferases"/>
    <property type="match status" value="1"/>
</dbReference>
<keyword evidence="7" id="KW-1185">Reference proteome</keyword>
<name>A0A8A4THB7_SULCO</name>
<evidence type="ECO:0000256" key="1">
    <source>
        <dbReference type="ARBA" id="ARBA00022679"/>
    </source>
</evidence>
<dbReference type="RefSeq" id="WP_237377799.1">
    <property type="nucleotide sequence ID" value="NZ_CP071793.1"/>
</dbReference>
<dbReference type="NCBIfam" id="TIGR00740">
    <property type="entry name" value="carboxy-S-adenosyl-L-methionine synthase CmoA"/>
    <property type="match status" value="1"/>
</dbReference>
<feature type="domain" description="Methyltransferase" evidence="5">
    <location>
        <begin position="58"/>
        <end position="155"/>
    </location>
</feature>
<dbReference type="Proteomes" id="UP000663929">
    <property type="component" value="Chromosome"/>
</dbReference>
<dbReference type="InterPro" id="IPR041698">
    <property type="entry name" value="Methyltransf_25"/>
</dbReference>
<feature type="binding site" evidence="3">
    <location>
        <begin position="114"/>
        <end position="115"/>
    </location>
    <ligand>
        <name>S-adenosyl-L-methionine</name>
        <dbReference type="ChEBI" id="CHEBI:59789"/>
    </ligand>
</feature>
<dbReference type="InterPro" id="IPR005271">
    <property type="entry name" value="CmoA"/>
</dbReference>
<dbReference type="Pfam" id="PF13649">
    <property type="entry name" value="Methyltransf_25"/>
    <property type="match status" value="1"/>
</dbReference>
<comment type="catalytic activity">
    <reaction evidence="3">
        <text>prephenate + S-adenosyl-L-methionine = carboxy-S-adenosyl-L-methionine + 3-phenylpyruvate + H2O</text>
        <dbReference type="Rhea" id="RHEA:51692"/>
        <dbReference type="ChEBI" id="CHEBI:15377"/>
        <dbReference type="ChEBI" id="CHEBI:18005"/>
        <dbReference type="ChEBI" id="CHEBI:29934"/>
        <dbReference type="ChEBI" id="CHEBI:59789"/>
        <dbReference type="ChEBI" id="CHEBI:134278"/>
    </reaction>
</comment>
<evidence type="ECO:0000256" key="4">
    <source>
        <dbReference type="PIRSR" id="PIRSR006325-1"/>
    </source>
</evidence>
<feature type="binding site" evidence="3 4">
    <location>
        <position position="37"/>
    </location>
    <ligand>
        <name>S-adenosyl-L-methionine</name>
        <dbReference type="ChEBI" id="CHEBI:59789"/>
    </ligand>
</feature>
<comment type="function">
    <text evidence="3">Catalyzes the conversion of S-adenosyl-L-methionine (SAM) to carboxy-S-adenosyl-L-methionine (Cx-SAM).</text>
</comment>
<dbReference type="CDD" id="cd02440">
    <property type="entry name" value="AdoMet_MTases"/>
    <property type="match status" value="1"/>
</dbReference>
<reference evidence="6" key="1">
    <citation type="submission" date="2021-03" db="EMBL/GenBank/DDBJ databases">
        <title>Acanthopleuribacteraceae sp. M133.</title>
        <authorList>
            <person name="Wang G."/>
        </authorList>
    </citation>
    <scope>NUCLEOTIDE SEQUENCE</scope>
    <source>
        <strain evidence="6">M133</strain>
    </source>
</reference>
<dbReference type="Gene3D" id="3.40.50.150">
    <property type="entry name" value="Vaccinia Virus protein VP39"/>
    <property type="match status" value="1"/>
</dbReference>
<dbReference type="GO" id="GO:1904047">
    <property type="term" value="F:S-adenosyl-L-methionine binding"/>
    <property type="evidence" value="ECO:0007669"/>
    <property type="project" value="UniProtKB-UniRule"/>
</dbReference>
<feature type="binding site" evidence="3 4">
    <location>
        <position position="129"/>
    </location>
    <ligand>
        <name>S-adenosyl-L-methionine</name>
        <dbReference type="ChEBI" id="CHEBI:59789"/>
    </ligand>
</feature>